<evidence type="ECO:0000313" key="2">
    <source>
        <dbReference type="EMBL" id="KIZ35624.1"/>
    </source>
</evidence>
<keyword evidence="1" id="KW-0472">Membrane</keyword>
<evidence type="ECO:0000256" key="1">
    <source>
        <dbReference type="SAM" id="Phobius"/>
    </source>
</evidence>
<dbReference type="InterPro" id="IPR008875">
    <property type="entry name" value="TraX"/>
</dbReference>
<dbReference type="OrthoDB" id="5676588at2"/>
<name>A0A0C2RN17_STUST</name>
<comment type="caution">
    <text evidence="2">The sequence shown here is derived from an EMBL/GenBank/DDBJ whole genome shotgun (WGS) entry which is preliminary data.</text>
</comment>
<keyword evidence="1" id="KW-1133">Transmembrane helix</keyword>
<dbReference type="Pfam" id="PF05857">
    <property type="entry name" value="TraX"/>
    <property type="match status" value="1"/>
</dbReference>
<gene>
    <name evidence="2" type="ORF">LO50_12645</name>
</gene>
<sequence>MSAYESPPSRVERHNGQDLIKWIALLTMVLDHMRLAWPSLDNLFILGRLSFPLFCLAIAVNVCRTEVGALFTRSNGRYLRKV</sequence>
<reference evidence="2 3" key="1">
    <citation type="submission" date="2014-11" db="EMBL/GenBank/DDBJ databases">
        <title>Genomics and ecophysiology of heterotrophic nitrogen fixing bacteria isolated from estuarine surface water.</title>
        <authorList>
            <person name="Bentzon-Tilia M."/>
            <person name="Severin I."/>
            <person name="Hansen L.H."/>
            <person name="Riemann L."/>
        </authorList>
    </citation>
    <scope>NUCLEOTIDE SEQUENCE [LARGE SCALE GENOMIC DNA]</scope>
    <source>
        <strain evidence="2 3">BAL361</strain>
    </source>
</reference>
<proteinExistence type="predicted"/>
<dbReference type="EMBL" id="JXXD01000114">
    <property type="protein sequence ID" value="KIZ35624.1"/>
    <property type="molecule type" value="Genomic_DNA"/>
</dbReference>
<dbReference type="Proteomes" id="UP000032439">
    <property type="component" value="Unassembled WGS sequence"/>
</dbReference>
<keyword evidence="1" id="KW-0812">Transmembrane</keyword>
<organism evidence="2 3">
    <name type="scientific">Stutzerimonas stutzeri</name>
    <name type="common">Pseudomonas stutzeri</name>
    <dbReference type="NCBI Taxonomy" id="316"/>
    <lineage>
        <taxon>Bacteria</taxon>
        <taxon>Pseudomonadati</taxon>
        <taxon>Pseudomonadota</taxon>
        <taxon>Gammaproteobacteria</taxon>
        <taxon>Pseudomonadales</taxon>
        <taxon>Pseudomonadaceae</taxon>
        <taxon>Stutzerimonas</taxon>
    </lineage>
</organism>
<protein>
    <submittedName>
        <fullName evidence="2">TraX family protein</fullName>
    </submittedName>
</protein>
<accession>A0A0C2RN17</accession>
<feature type="transmembrane region" description="Helical" evidence="1">
    <location>
        <begin position="49"/>
        <end position="71"/>
    </location>
</feature>
<evidence type="ECO:0000313" key="3">
    <source>
        <dbReference type="Proteomes" id="UP000032439"/>
    </source>
</evidence>
<dbReference type="PATRIC" id="fig|316.110.peg.263"/>
<dbReference type="AlphaFoldDB" id="A0A0C2RN17"/>